<reference evidence="3" key="1">
    <citation type="journal article" date="2014" name="Int. J. Syst. Evol. Microbiol.">
        <title>Complete genome sequence of Corynebacterium casei LMG S-19264T (=DSM 44701T), isolated from a smear-ripened cheese.</title>
        <authorList>
            <consortium name="US DOE Joint Genome Institute (JGI-PGF)"/>
            <person name="Walter F."/>
            <person name="Albersmeier A."/>
            <person name="Kalinowski J."/>
            <person name="Ruckert C."/>
        </authorList>
    </citation>
    <scope>NUCLEOTIDE SEQUENCE</scope>
    <source>
        <strain evidence="3">JCM 5069</strain>
    </source>
</reference>
<dbReference type="EMBL" id="BNCD01000029">
    <property type="protein sequence ID" value="GHH87606.1"/>
    <property type="molecule type" value="Genomic_DNA"/>
</dbReference>
<feature type="transmembrane region" description="Helical" evidence="1">
    <location>
        <begin position="80"/>
        <end position="101"/>
    </location>
</feature>
<organism evidence="3 4">
    <name type="scientific">Streptomyces sulfonofaciens</name>
    <dbReference type="NCBI Taxonomy" id="68272"/>
    <lineage>
        <taxon>Bacteria</taxon>
        <taxon>Bacillati</taxon>
        <taxon>Actinomycetota</taxon>
        <taxon>Actinomycetes</taxon>
        <taxon>Kitasatosporales</taxon>
        <taxon>Streptomycetaceae</taxon>
        <taxon>Streptomyces</taxon>
    </lineage>
</organism>
<dbReference type="InterPro" id="IPR009597">
    <property type="entry name" value="DUF1206"/>
</dbReference>
<comment type="caution">
    <text evidence="3">The sequence shown here is derived from an EMBL/GenBank/DDBJ whole genome shotgun (WGS) entry which is preliminary data.</text>
</comment>
<evidence type="ECO:0000313" key="4">
    <source>
        <dbReference type="Proteomes" id="UP000603708"/>
    </source>
</evidence>
<accession>A0A919GN82</accession>
<protein>
    <submittedName>
        <fullName evidence="3">Membrane protein</fullName>
    </submittedName>
</protein>
<keyword evidence="1" id="KW-1133">Transmembrane helix</keyword>
<feature type="transmembrane region" description="Helical" evidence="1">
    <location>
        <begin position="40"/>
        <end position="59"/>
    </location>
</feature>
<feature type="domain" description="DUF1206" evidence="2">
    <location>
        <begin position="84"/>
        <end position="151"/>
    </location>
</feature>
<dbReference type="Proteomes" id="UP000603708">
    <property type="component" value="Unassembled WGS sequence"/>
</dbReference>
<proteinExistence type="predicted"/>
<feature type="domain" description="DUF1206" evidence="2">
    <location>
        <begin position="177"/>
        <end position="245"/>
    </location>
</feature>
<sequence length="247" mass="25435">MGRGVLYLLIGVLAVRVAFHPGGGKQADRSGALAEIAGKPFGSLLLWALGAAVAGMVLWRLSEAAFGAAGTDGRKPRKRLISGGRAVFYGFVAYSVLSFAAGSGNGGSSDRTSKDVTARALDLPGGRWLVGAAGIGVVAAGCWVFGRAVLRKFDEHLRTASMSSRTRHAVDALGVLGGMARGVLFAAAGAFAVVAAVRYEPGKAKGMDDTLRAFTQTPAGPWLLVAVAVGLMAFGAFSFASARYRRT</sequence>
<name>A0A919GN82_9ACTN</name>
<reference evidence="3" key="2">
    <citation type="submission" date="2020-09" db="EMBL/GenBank/DDBJ databases">
        <authorList>
            <person name="Sun Q."/>
            <person name="Ohkuma M."/>
        </authorList>
    </citation>
    <scope>NUCLEOTIDE SEQUENCE</scope>
    <source>
        <strain evidence="3">JCM 5069</strain>
    </source>
</reference>
<dbReference type="AlphaFoldDB" id="A0A919GN82"/>
<dbReference type="Pfam" id="PF06724">
    <property type="entry name" value="DUF1206"/>
    <property type="match status" value="3"/>
</dbReference>
<gene>
    <name evidence="3" type="ORF">GCM10018793_64000</name>
</gene>
<feature type="transmembrane region" description="Helical" evidence="1">
    <location>
        <begin position="219"/>
        <end position="240"/>
    </location>
</feature>
<evidence type="ECO:0000313" key="3">
    <source>
        <dbReference type="EMBL" id="GHH87606.1"/>
    </source>
</evidence>
<keyword evidence="4" id="KW-1185">Reference proteome</keyword>
<keyword evidence="1" id="KW-0812">Transmembrane</keyword>
<feature type="transmembrane region" description="Helical" evidence="1">
    <location>
        <begin position="170"/>
        <end position="199"/>
    </location>
</feature>
<feature type="transmembrane region" description="Helical" evidence="1">
    <location>
        <begin position="128"/>
        <end position="150"/>
    </location>
</feature>
<evidence type="ECO:0000256" key="1">
    <source>
        <dbReference type="SAM" id="Phobius"/>
    </source>
</evidence>
<keyword evidence="1" id="KW-0472">Membrane</keyword>
<feature type="domain" description="DUF1206" evidence="2">
    <location>
        <begin position="2"/>
        <end position="66"/>
    </location>
</feature>
<evidence type="ECO:0000259" key="2">
    <source>
        <dbReference type="Pfam" id="PF06724"/>
    </source>
</evidence>